<keyword evidence="1" id="KW-0805">Transcription regulation</keyword>
<dbReference type="GO" id="GO:0006351">
    <property type="term" value="P:DNA-templated transcription"/>
    <property type="evidence" value="ECO:0007669"/>
    <property type="project" value="InterPro"/>
</dbReference>
<evidence type="ECO:0000313" key="7">
    <source>
        <dbReference type="EMBL" id="RVX66285.1"/>
    </source>
</evidence>
<reference evidence="7 8" key="1">
    <citation type="submission" date="2017-03" db="EMBL/GenBank/DDBJ databases">
        <title>Genomes of endolithic fungi from Antarctica.</title>
        <authorList>
            <person name="Coleine C."/>
            <person name="Masonjones S."/>
            <person name="Stajich J.E."/>
        </authorList>
    </citation>
    <scope>NUCLEOTIDE SEQUENCE [LARGE SCALE GENOMIC DNA]</scope>
    <source>
        <strain evidence="7 8">CCFEE 6314</strain>
    </source>
</reference>
<dbReference type="PANTHER" id="PTHR47424">
    <property type="entry name" value="REGULATORY PROTEIN GAL4"/>
    <property type="match status" value="1"/>
</dbReference>
<name>A0A438MRK3_EXOME</name>
<protein>
    <recommendedName>
        <fullName evidence="6">Xylanolytic transcriptional activator regulatory domain-containing protein</fullName>
    </recommendedName>
</protein>
<keyword evidence="4" id="KW-0539">Nucleus</keyword>
<feature type="compositionally biased region" description="Low complexity" evidence="5">
    <location>
        <begin position="33"/>
        <end position="46"/>
    </location>
</feature>
<dbReference type="GO" id="GO:0000981">
    <property type="term" value="F:DNA-binding transcription factor activity, RNA polymerase II-specific"/>
    <property type="evidence" value="ECO:0007669"/>
    <property type="project" value="TreeGrafter"/>
</dbReference>
<proteinExistence type="predicted"/>
<evidence type="ECO:0000256" key="2">
    <source>
        <dbReference type="ARBA" id="ARBA00023125"/>
    </source>
</evidence>
<evidence type="ECO:0000256" key="1">
    <source>
        <dbReference type="ARBA" id="ARBA00023015"/>
    </source>
</evidence>
<gene>
    <name evidence="7" type="ORF">B0A52_09716</name>
</gene>
<feature type="domain" description="Xylanolytic transcriptional activator regulatory" evidence="6">
    <location>
        <begin position="275"/>
        <end position="348"/>
    </location>
</feature>
<evidence type="ECO:0000256" key="3">
    <source>
        <dbReference type="ARBA" id="ARBA00023163"/>
    </source>
</evidence>
<dbReference type="GO" id="GO:0000978">
    <property type="term" value="F:RNA polymerase II cis-regulatory region sequence-specific DNA binding"/>
    <property type="evidence" value="ECO:0007669"/>
    <property type="project" value="TreeGrafter"/>
</dbReference>
<dbReference type="CDD" id="cd12148">
    <property type="entry name" value="fungal_TF_MHR"/>
    <property type="match status" value="1"/>
</dbReference>
<dbReference type="GO" id="GO:0000435">
    <property type="term" value="P:positive regulation of transcription from RNA polymerase II promoter by galactose"/>
    <property type="evidence" value="ECO:0007669"/>
    <property type="project" value="TreeGrafter"/>
</dbReference>
<evidence type="ECO:0000256" key="5">
    <source>
        <dbReference type="SAM" id="MobiDB-lite"/>
    </source>
</evidence>
<evidence type="ECO:0000313" key="8">
    <source>
        <dbReference type="Proteomes" id="UP000288859"/>
    </source>
</evidence>
<dbReference type="PANTHER" id="PTHR47424:SF3">
    <property type="entry name" value="REGULATORY PROTEIN GAL4"/>
    <property type="match status" value="1"/>
</dbReference>
<evidence type="ECO:0000259" key="6">
    <source>
        <dbReference type="SMART" id="SM00906"/>
    </source>
</evidence>
<dbReference type="GO" id="GO:0005634">
    <property type="term" value="C:nucleus"/>
    <property type="evidence" value="ECO:0007669"/>
    <property type="project" value="TreeGrafter"/>
</dbReference>
<accession>A0A438MRK3</accession>
<dbReference type="VEuPathDB" id="FungiDB:PV10_06716"/>
<evidence type="ECO:0000256" key="4">
    <source>
        <dbReference type="ARBA" id="ARBA00023242"/>
    </source>
</evidence>
<dbReference type="Pfam" id="PF04082">
    <property type="entry name" value="Fungal_trans"/>
    <property type="match status" value="1"/>
</dbReference>
<organism evidence="7 8">
    <name type="scientific">Exophiala mesophila</name>
    <name type="common">Black yeast-like fungus</name>
    <dbReference type="NCBI Taxonomy" id="212818"/>
    <lineage>
        <taxon>Eukaryota</taxon>
        <taxon>Fungi</taxon>
        <taxon>Dikarya</taxon>
        <taxon>Ascomycota</taxon>
        <taxon>Pezizomycotina</taxon>
        <taxon>Eurotiomycetes</taxon>
        <taxon>Chaetothyriomycetidae</taxon>
        <taxon>Chaetothyriales</taxon>
        <taxon>Herpotrichiellaceae</taxon>
        <taxon>Exophiala</taxon>
    </lineage>
</organism>
<dbReference type="GO" id="GO:0008270">
    <property type="term" value="F:zinc ion binding"/>
    <property type="evidence" value="ECO:0007669"/>
    <property type="project" value="InterPro"/>
</dbReference>
<dbReference type="SMART" id="SM00906">
    <property type="entry name" value="Fungal_trans"/>
    <property type="match status" value="1"/>
</dbReference>
<feature type="region of interest" description="Disordered" evidence="5">
    <location>
        <begin position="124"/>
        <end position="145"/>
    </location>
</feature>
<dbReference type="InterPro" id="IPR051127">
    <property type="entry name" value="Fungal_SecMet_Regulators"/>
</dbReference>
<dbReference type="EMBL" id="NAJM01000064">
    <property type="protein sequence ID" value="RVX66285.1"/>
    <property type="molecule type" value="Genomic_DNA"/>
</dbReference>
<feature type="compositionally biased region" description="Polar residues" evidence="5">
    <location>
        <begin position="124"/>
        <end position="134"/>
    </location>
</feature>
<feature type="region of interest" description="Disordered" evidence="5">
    <location>
        <begin position="25"/>
        <end position="53"/>
    </location>
</feature>
<dbReference type="Proteomes" id="UP000288859">
    <property type="component" value="Unassembled WGS sequence"/>
</dbReference>
<dbReference type="OrthoDB" id="3364175at2759"/>
<keyword evidence="2" id="KW-0238">DNA-binding</keyword>
<comment type="caution">
    <text evidence="7">The sequence shown here is derived from an EMBL/GenBank/DDBJ whole genome shotgun (WGS) entry which is preliminary data.</text>
</comment>
<keyword evidence="3" id="KW-0804">Transcription</keyword>
<sequence>MASMENRLQLVEGLLRAVINGQQSNTNSQALPSTSQEAASIQQESQCDTGQSRLSFQQSQVQLINNYSTTTNHASHEDTVDGMGIITFADEVKSGHFGPSSNSAFFSHIAKALATDAFSQSRESSRGFSGNISRPPSPPLPGIRSGSKMVNPYILPPRSEIMHSVDVFFSITGSFFPYIHQRSMHQMIDELDMTRSTGVRRSSLCLLNALLAIGTSLDVKRHEIAKSREAESDIFFQRALALSPWNIANTTNLETLQALAVMTQYLQGSSKSAQTWRLHGLLVQAAFQLGVHSEDTQNKFSVIEKEIRRRTWYTCVVLDRTLSLTFGRPPLIHNEFIQIDLPIDVELDDLLDEDERSPRPPDHNFRPSSCGLFIASINLYRIQGDIIRDIYNQNISPASKIRGDEMFSRILKLDYELTEWKTRLPPSLKLVPMEILGTIHQEDWVHGNMSQTVLTLRYLSVRLLLFRKLLENCLDTIPLPQMPPIRPDFPGTIANNMVDICVESARNIIVLIRTISGRLDLLPSWWFTCYYLFNSALIIFGAICVHTGGGQADTEPKSLRELVDCLGKALEALEIIGKETRLVRRCSKYLRKMIQVSSSFVRNHGDPQILPPLGHDGVQDMPSVTDGSTQSPLGTDFGQFLIDDDFNFLDVFTDMAHQL</sequence>
<dbReference type="AlphaFoldDB" id="A0A438MRK3"/>
<dbReference type="InterPro" id="IPR007219">
    <property type="entry name" value="XnlR_reg_dom"/>
</dbReference>